<organism evidence="12 13">
    <name type="scientific">Cupriavidus basilensis</name>
    <dbReference type="NCBI Taxonomy" id="68895"/>
    <lineage>
        <taxon>Bacteria</taxon>
        <taxon>Pseudomonadati</taxon>
        <taxon>Pseudomonadota</taxon>
        <taxon>Betaproteobacteria</taxon>
        <taxon>Burkholderiales</taxon>
        <taxon>Burkholderiaceae</taxon>
        <taxon>Cupriavidus</taxon>
    </lineage>
</organism>
<keyword evidence="2 9" id="KW-1003">Cell membrane</keyword>
<gene>
    <name evidence="9" type="primary">ftsQ</name>
    <name evidence="12" type="ORF">RR42_m3677</name>
</gene>
<evidence type="ECO:0000256" key="6">
    <source>
        <dbReference type="ARBA" id="ARBA00022989"/>
    </source>
</evidence>
<dbReference type="PROSITE" id="PS51779">
    <property type="entry name" value="POTRA"/>
    <property type="match status" value="1"/>
</dbReference>
<dbReference type="InterPro" id="IPR013685">
    <property type="entry name" value="POTRA_FtsQ_type"/>
</dbReference>
<comment type="subcellular location">
    <subcellularLocation>
        <location evidence="9">Cell inner membrane</location>
        <topology evidence="9">Single-pass type II membrane protein</topology>
    </subcellularLocation>
    <subcellularLocation>
        <location evidence="1">Membrane</location>
    </subcellularLocation>
    <text evidence="9">Localizes to the division septum.</text>
</comment>
<accession>A0A0C4Y6J4</accession>
<reference evidence="12 13" key="1">
    <citation type="journal article" date="2015" name="Genome Announc.">
        <title>Complete Genome Sequence of Cupriavidus basilensis 4G11, Isolated from the Oak Ridge Field Research Center Site.</title>
        <authorList>
            <person name="Ray J."/>
            <person name="Waters R.J."/>
            <person name="Skerker J.M."/>
            <person name="Kuehl J.V."/>
            <person name="Price M.N."/>
            <person name="Huang J."/>
            <person name="Chakraborty R."/>
            <person name="Arkin A.P."/>
            <person name="Deutschbauer A."/>
        </authorList>
    </citation>
    <scope>NUCLEOTIDE SEQUENCE [LARGE SCALE GENOMIC DNA]</scope>
    <source>
        <strain evidence="12">4G11</strain>
    </source>
</reference>
<evidence type="ECO:0000256" key="2">
    <source>
        <dbReference type="ARBA" id="ARBA00022475"/>
    </source>
</evidence>
<keyword evidence="13" id="KW-1185">Reference proteome</keyword>
<feature type="region of interest" description="Disordered" evidence="10">
    <location>
        <begin position="265"/>
        <end position="302"/>
    </location>
</feature>
<comment type="similarity">
    <text evidence="9">Belongs to the FtsQ/DivIB family. FtsQ subfamily.</text>
</comment>
<keyword evidence="6 9" id="KW-1133">Transmembrane helix</keyword>
<dbReference type="AlphaFoldDB" id="A0A0C4Y6J4"/>
<dbReference type="EMBL" id="CP010536">
    <property type="protein sequence ID" value="AJG21042.1"/>
    <property type="molecule type" value="Genomic_DNA"/>
</dbReference>
<dbReference type="KEGG" id="cbw:RR42_m3677"/>
<dbReference type="InterPro" id="IPR026579">
    <property type="entry name" value="FtsQ"/>
</dbReference>
<dbReference type="RefSeq" id="WP_043349805.1">
    <property type="nucleotide sequence ID" value="NZ_CP010536.1"/>
</dbReference>
<evidence type="ECO:0000259" key="11">
    <source>
        <dbReference type="PROSITE" id="PS51779"/>
    </source>
</evidence>
<dbReference type="GO" id="GO:0043093">
    <property type="term" value="P:FtsZ-dependent cytokinesis"/>
    <property type="evidence" value="ECO:0007669"/>
    <property type="project" value="UniProtKB-UniRule"/>
</dbReference>
<dbReference type="Gene3D" id="3.10.20.310">
    <property type="entry name" value="membrane protein fhac"/>
    <property type="match status" value="1"/>
</dbReference>
<evidence type="ECO:0000313" key="13">
    <source>
        <dbReference type="Proteomes" id="UP000031843"/>
    </source>
</evidence>
<evidence type="ECO:0000313" key="12">
    <source>
        <dbReference type="EMBL" id="AJG21042.1"/>
    </source>
</evidence>
<evidence type="ECO:0000256" key="7">
    <source>
        <dbReference type="ARBA" id="ARBA00023136"/>
    </source>
</evidence>
<dbReference type="Pfam" id="PF03799">
    <property type="entry name" value="FtsQ_DivIB_C"/>
    <property type="match status" value="1"/>
</dbReference>
<feature type="compositionally biased region" description="Low complexity" evidence="10">
    <location>
        <begin position="265"/>
        <end position="291"/>
    </location>
</feature>
<feature type="domain" description="POTRA" evidence="11">
    <location>
        <begin position="37"/>
        <end position="110"/>
    </location>
</feature>
<keyword evidence="3 9" id="KW-0997">Cell inner membrane</keyword>
<name>A0A0C4Y6J4_9BURK</name>
<evidence type="ECO:0000256" key="10">
    <source>
        <dbReference type="SAM" id="MobiDB-lite"/>
    </source>
</evidence>
<dbReference type="InterPro" id="IPR034746">
    <property type="entry name" value="POTRA"/>
</dbReference>
<sequence>MWHNTRLLNLIASTLYALVAMMAFAAGLLWLAQRPVFAITHVELVSMEGGTLRHVNAPSVRANALGKLSGSFFTLDLNEARQIFESVPWVRRASVRREWPNGLAVEVEEHEALGTWGNADSGRLINTYGEVFVANPAEAEEDAQLLALDGPPDSESDVVDKLEVMREWFKPLKVEPLAVTLSSRYAWRAKLSNGMVVELGREQNDEERDAMDQRVKRFVVAWPQVTEQWGKQIEYADLRYPNGFAIRAANVRFLTDAQAAAAAKARATGSSTSTNTNTNTNASTNPNNNPTRLKSKNAEKNR</sequence>
<dbReference type="GO" id="GO:0032153">
    <property type="term" value="C:cell division site"/>
    <property type="evidence" value="ECO:0007669"/>
    <property type="project" value="UniProtKB-UniRule"/>
</dbReference>
<keyword evidence="5 9" id="KW-0812">Transmembrane</keyword>
<dbReference type="PANTHER" id="PTHR35851:SF1">
    <property type="entry name" value="CELL DIVISION PROTEIN FTSQ"/>
    <property type="match status" value="1"/>
</dbReference>
<evidence type="ECO:0000256" key="3">
    <source>
        <dbReference type="ARBA" id="ARBA00022519"/>
    </source>
</evidence>
<comment type="subunit">
    <text evidence="9">Part of a complex composed of FtsB, FtsL and FtsQ.</text>
</comment>
<dbReference type="GO" id="GO:0005886">
    <property type="term" value="C:plasma membrane"/>
    <property type="evidence" value="ECO:0007669"/>
    <property type="project" value="UniProtKB-SubCell"/>
</dbReference>
<comment type="function">
    <text evidence="9">Essential cell division protein. May link together the upstream cell division proteins, which are predominantly cytoplasmic, with the downstream cell division proteins, which are predominantly periplasmic. May control correct divisome assembly.</text>
</comment>
<evidence type="ECO:0000256" key="1">
    <source>
        <dbReference type="ARBA" id="ARBA00004370"/>
    </source>
</evidence>
<proteinExistence type="inferred from homology"/>
<keyword evidence="4 9" id="KW-0132">Cell division</keyword>
<dbReference type="Gene3D" id="3.40.50.11690">
    <property type="entry name" value="Cell division protein FtsQ/DivIB"/>
    <property type="match status" value="1"/>
</dbReference>
<dbReference type="STRING" id="68895.RR42_m3677"/>
<evidence type="ECO:0000256" key="4">
    <source>
        <dbReference type="ARBA" id="ARBA00022618"/>
    </source>
</evidence>
<evidence type="ECO:0000256" key="9">
    <source>
        <dbReference type="HAMAP-Rule" id="MF_00911"/>
    </source>
</evidence>
<dbReference type="OrthoDB" id="9790370at2"/>
<dbReference type="GO" id="GO:0090529">
    <property type="term" value="P:cell septum assembly"/>
    <property type="evidence" value="ECO:0007669"/>
    <property type="project" value="InterPro"/>
</dbReference>
<keyword evidence="8 9" id="KW-0131">Cell cycle</keyword>
<dbReference type="HAMAP" id="MF_00911">
    <property type="entry name" value="FtsQ_subfam"/>
    <property type="match status" value="1"/>
</dbReference>
<evidence type="ECO:0000256" key="8">
    <source>
        <dbReference type="ARBA" id="ARBA00023306"/>
    </source>
</evidence>
<dbReference type="Pfam" id="PF08478">
    <property type="entry name" value="POTRA_1"/>
    <property type="match status" value="1"/>
</dbReference>
<dbReference type="InterPro" id="IPR005548">
    <property type="entry name" value="Cell_div_FtsQ/DivIB_C"/>
</dbReference>
<keyword evidence="7 9" id="KW-0472">Membrane</keyword>
<dbReference type="PANTHER" id="PTHR35851">
    <property type="entry name" value="CELL DIVISION PROTEIN FTSQ"/>
    <property type="match status" value="1"/>
</dbReference>
<evidence type="ECO:0000256" key="5">
    <source>
        <dbReference type="ARBA" id="ARBA00022692"/>
    </source>
</evidence>
<feature type="transmembrane region" description="Helical" evidence="9">
    <location>
        <begin position="7"/>
        <end position="32"/>
    </location>
</feature>
<protein>
    <recommendedName>
        <fullName evidence="9">Cell division protein FtsQ</fullName>
    </recommendedName>
</protein>
<dbReference type="Proteomes" id="UP000031843">
    <property type="component" value="Chromosome main"/>
</dbReference>
<dbReference type="InterPro" id="IPR045335">
    <property type="entry name" value="FtsQ_C_sf"/>
</dbReference>